<keyword evidence="13" id="KW-1185">Reference proteome</keyword>
<evidence type="ECO:0000256" key="4">
    <source>
        <dbReference type="ARBA" id="ARBA00022622"/>
    </source>
</evidence>
<dbReference type="PANTHER" id="PTHR10822:SF29">
    <property type="entry name" value="DIVISION ABNORMALLY DELAYED PROTEIN"/>
    <property type="match status" value="1"/>
</dbReference>
<dbReference type="AlphaFoldDB" id="A0AAD9KWS8"/>
<evidence type="ECO:0000256" key="7">
    <source>
        <dbReference type="ARBA" id="ARBA00023136"/>
    </source>
</evidence>
<dbReference type="GO" id="GO:1905475">
    <property type="term" value="P:regulation of protein localization to membrane"/>
    <property type="evidence" value="ECO:0007669"/>
    <property type="project" value="TreeGrafter"/>
</dbReference>
<dbReference type="InterPro" id="IPR001863">
    <property type="entry name" value="Glypican"/>
</dbReference>
<evidence type="ECO:0000256" key="11">
    <source>
        <dbReference type="RuleBase" id="RU003518"/>
    </source>
</evidence>
<organism evidence="12 13">
    <name type="scientific">Ridgeia piscesae</name>
    <name type="common">Tubeworm</name>
    <dbReference type="NCBI Taxonomy" id="27915"/>
    <lineage>
        <taxon>Eukaryota</taxon>
        <taxon>Metazoa</taxon>
        <taxon>Spiralia</taxon>
        <taxon>Lophotrochozoa</taxon>
        <taxon>Annelida</taxon>
        <taxon>Polychaeta</taxon>
        <taxon>Sedentaria</taxon>
        <taxon>Canalipalpata</taxon>
        <taxon>Sabellida</taxon>
        <taxon>Siboglinidae</taxon>
        <taxon>Ridgeia</taxon>
    </lineage>
</organism>
<evidence type="ECO:0000256" key="6">
    <source>
        <dbReference type="ARBA" id="ARBA00022974"/>
    </source>
</evidence>
<dbReference type="EMBL" id="JAODUO010000555">
    <property type="protein sequence ID" value="KAK2178198.1"/>
    <property type="molecule type" value="Genomic_DNA"/>
</dbReference>
<dbReference type="Pfam" id="PF01153">
    <property type="entry name" value="Glypican"/>
    <property type="match status" value="1"/>
</dbReference>
<name>A0AAD9KWS8_RIDPI</name>
<evidence type="ECO:0000256" key="9">
    <source>
        <dbReference type="ARBA" id="ARBA00023207"/>
    </source>
</evidence>
<keyword evidence="10" id="KW-0449">Lipoprotein</keyword>
<evidence type="ECO:0000256" key="10">
    <source>
        <dbReference type="ARBA" id="ARBA00023288"/>
    </source>
</evidence>
<evidence type="ECO:0000256" key="8">
    <source>
        <dbReference type="ARBA" id="ARBA00023180"/>
    </source>
</evidence>
<dbReference type="GO" id="GO:0009986">
    <property type="term" value="C:cell surface"/>
    <property type="evidence" value="ECO:0007669"/>
    <property type="project" value="TreeGrafter"/>
</dbReference>
<comment type="subcellular location">
    <subcellularLocation>
        <location evidence="1">Cell membrane</location>
        <topology evidence="1">Lipid-anchor</topology>
        <topology evidence="1">GPI-anchor</topology>
    </subcellularLocation>
</comment>
<keyword evidence="6" id="KW-0654">Proteoglycan</keyword>
<reference evidence="12" key="1">
    <citation type="journal article" date="2023" name="Mol. Biol. Evol.">
        <title>Third-Generation Sequencing Reveals the Adaptive Role of the Epigenome in Three Deep-Sea Polychaetes.</title>
        <authorList>
            <person name="Perez M."/>
            <person name="Aroh O."/>
            <person name="Sun Y."/>
            <person name="Lan Y."/>
            <person name="Juniper S.K."/>
            <person name="Young C.R."/>
            <person name="Angers B."/>
            <person name="Qian P.Y."/>
        </authorList>
    </citation>
    <scope>NUCLEOTIDE SEQUENCE</scope>
    <source>
        <strain evidence="12">R07B-5</strain>
    </source>
</reference>
<keyword evidence="5" id="KW-0732">Signal</keyword>
<evidence type="ECO:0000256" key="3">
    <source>
        <dbReference type="ARBA" id="ARBA00022475"/>
    </source>
</evidence>
<keyword evidence="7" id="KW-0472">Membrane</keyword>
<comment type="similarity">
    <text evidence="2 11">Belongs to the glypican family.</text>
</comment>
<comment type="caution">
    <text evidence="12">The sequence shown here is derived from an EMBL/GenBank/DDBJ whole genome shotgun (WGS) entry which is preliminary data.</text>
</comment>
<evidence type="ECO:0000313" key="13">
    <source>
        <dbReference type="Proteomes" id="UP001209878"/>
    </source>
</evidence>
<proteinExistence type="inferred from homology"/>
<keyword evidence="3" id="KW-1003">Cell membrane</keyword>
<evidence type="ECO:0000256" key="2">
    <source>
        <dbReference type="ARBA" id="ARBA00010260"/>
    </source>
</evidence>
<accession>A0AAD9KWS8</accession>
<dbReference type="GO" id="GO:0005886">
    <property type="term" value="C:plasma membrane"/>
    <property type="evidence" value="ECO:0007669"/>
    <property type="project" value="UniProtKB-SubCell"/>
</dbReference>
<evidence type="ECO:0000256" key="1">
    <source>
        <dbReference type="ARBA" id="ARBA00004609"/>
    </source>
</evidence>
<dbReference type="GO" id="GO:0005576">
    <property type="term" value="C:extracellular region"/>
    <property type="evidence" value="ECO:0007669"/>
    <property type="project" value="TreeGrafter"/>
</dbReference>
<gene>
    <name evidence="12" type="ORF">NP493_555g01066</name>
</gene>
<evidence type="ECO:0000313" key="12">
    <source>
        <dbReference type="EMBL" id="KAK2178198.1"/>
    </source>
</evidence>
<sequence>MKGYYNPEEVLGSVAMTISEAVMHTMETGHKYYAKVVDKCGHLRSTHTNVTLAPQPIKLQPDGATSTHIDGSTKLQHPVKSNELSSRMSTFVHSLTSSKGFFHNLADTLCKSGRFSAQRDQQCWNGNALAP</sequence>
<keyword evidence="8" id="KW-0325">Glycoprotein</keyword>
<protein>
    <submittedName>
        <fullName evidence="12">Uncharacterized protein</fullName>
    </submittedName>
</protein>
<dbReference type="Proteomes" id="UP001209878">
    <property type="component" value="Unassembled WGS sequence"/>
</dbReference>
<dbReference type="GO" id="GO:0098552">
    <property type="term" value="C:side of membrane"/>
    <property type="evidence" value="ECO:0007669"/>
    <property type="project" value="UniProtKB-KW"/>
</dbReference>
<keyword evidence="4" id="KW-0336">GPI-anchor</keyword>
<dbReference type="GO" id="GO:0016477">
    <property type="term" value="P:cell migration"/>
    <property type="evidence" value="ECO:0007669"/>
    <property type="project" value="TreeGrafter"/>
</dbReference>
<dbReference type="PANTHER" id="PTHR10822">
    <property type="entry name" value="GLYPICAN"/>
    <property type="match status" value="1"/>
</dbReference>
<keyword evidence="9" id="KW-0357">Heparan sulfate</keyword>
<evidence type="ECO:0000256" key="5">
    <source>
        <dbReference type="ARBA" id="ARBA00022729"/>
    </source>
</evidence>
<dbReference type="GO" id="GO:0090263">
    <property type="term" value="P:positive regulation of canonical Wnt signaling pathway"/>
    <property type="evidence" value="ECO:0007669"/>
    <property type="project" value="TreeGrafter"/>
</dbReference>